<dbReference type="PANTHER" id="PTHR37817:SF1">
    <property type="entry name" value="N-ACETYLTRANSFERASE EIS"/>
    <property type="match status" value="1"/>
</dbReference>
<sequence>MATMENLEQVYNVPIVAEKGNEHSDSETLNEEQHSYILRGLNEEEVRPWSEFCASVFSYKANPPPAEYFYRHYANDPSRGSSKLIRVALYNGNIVASCRIFLRTISSGKGRGARGLRAGGIGEVCTAVEHRRRGISTALLKSTIPIMRERGLEVSSLHAAPVFFPLYESMGYSPTTSGNQWSSVVMTKTSTLANGNDNAPIMQESDRCVVRQARFPGDTEALQELHAQYSEERLAGCLTRSKDYWTRYLSQELEGSLFVLTTGPAPRSENATKDTNGETILAWLSLQQSNSSSPNREEGFPCFQLKEFGRNLSAAPPGGCAIPTGLALGTLVAHAAVASKPFSDQPFRGASNTATAAGGTTDELTVRLKMPRFVRNEIRSDDKTEDAGTTNGVFRFDWESERTENDNGWMYRSLVSQPKADGEETKSCDVSDFLEFVCGQGSNHKAIANQKLPAEHFVWPSDSF</sequence>
<dbReference type="EMBL" id="CAACVS010000106">
    <property type="protein sequence ID" value="VEU36860.1"/>
    <property type="molecule type" value="Genomic_DNA"/>
</dbReference>
<dbReference type="Proteomes" id="UP000291116">
    <property type="component" value="Unassembled WGS sequence"/>
</dbReference>
<dbReference type="CDD" id="cd04301">
    <property type="entry name" value="NAT_SF"/>
    <property type="match status" value="1"/>
</dbReference>
<keyword evidence="3" id="KW-1185">Reference proteome</keyword>
<dbReference type="GO" id="GO:0030649">
    <property type="term" value="P:aminoglycoside antibiotic catabolic process"/>
    <property type="evidence" value="ECO:0007669"/>
    <property type="project" value="TreeGrafter"/>
</dbReference>
<organism evidence="2 3">
    <name type="scientific">Pseudo-nitzschia multistriata</name>
    <dbReference type="NCBI Taxonomy" id="183589"/>
    <lineage>
        <taxon>Eukaryota</taxon>
        <taxon>Sar</taxon>
        <taxon>Stramenopiles</taxon>
        <taxon>Ochrophyta</taxon>
        <taxon>Bacillariophyta</taxon>
        <taxon>Bacillariophyceae</taxon>
        <taxon>Bacillariophycidae</taxon>
        <taxon>Bacillariales</taxon>
        <taxon>Bacillariaceae</taxon>
        <taxon>Pseudo-nitzschia</taxon>
    </lineage>
</organism>
<evidence type="ECO:0000259" key="1">
    <source>
        <dbReference type="PROSITE" id="PS51186"/>
    </source>
</evidence>
<reference evidence="2 3" key="1">
    <citation type="submission" date="2019-01" db="EMBL/GenBank/DDBJ databases">
        <authorList>
            <person name="Ferrante I. M."/>
        </authorList>
    </citation>
    <scope>NUCLEOTIDE SEQUENCE [LARGE SCALE GENOMIC DNA]</scope>
    <source>
        <strain evidence="2 3">B856</strain>
    </source>
</reference>
<dbReference type="InterPro" id="IPR016181">
    <property type="entry name" value="Acyl_CoA_acyltransferase"/>
</dbReference>
<dbReference type="OrthoDB" id="44039at2759"/>
<dbReference type="AlphaFoldDB" id="A0A448Z4E5"/>
<dbReference type="InterPro" id="IPR051554">
    <property type="entry name" value="Acetyltransferase_Eis"/>
</dbReference>
<name>A0A448Z4E5_9STRA</name>
<proteinExistence type="predicted"/>
<dbReference type="GO" id="GO:0034069">
    <property type="term" value="F:aminoglycoside N-acetyltransferase activity"/>
    <property type="evidence" value="ECO:0007669"/>
    <property type="project" value="TreeGrafter"/>
</dbReference>
<feature type="domain" description="N-acetyltransferase" evidence="1">
    <location>
        <begin position="36"/>
        <end position="191"/>
    </location>
</feature>
<dbReference type="InterPro" id="IPR000182">
    <property type="entry name" value="GNAT_dom"/>
</dbReference>
<evidence type="ECO:0000313" key="3">
    <source>
        <dbReference type="Proteomes" id="UP000291116"/>
    </source>
</evidence>
<evidence type="ECO:0000313" key="2">
    <source>
        <dbReference type="EMBL" id="VEU36860.1"/>
    </source>
</evidence>
<dbReference type="Pfam" id="PF13527">
    <property type="entry name" value="Acetyltransf_9"/>
    <property type="match status" value="1"/>
</dbReference>
<dbReference type="PROSITE" id="PS51186">
    <property type="entry name" value="GNAT"/>
    <property type="match status" value="1"/>
</dbReference>
<dbReference type="Gene3D" id="3.40.630.30">
    <property type="match status" value="1"/>
</dbReference>
<dbReference type="SUPFAM" id="SSF55729">
    <property type="entry name" value="Acyl-CoA N-acyltransferases (Nat)"/>
    <property type="match status" value="1"/>
</dbReference>
<accession>A0A448Z4E5</accession>
<gene>
    <name evidence="2" type="ORF">PSNMU_V1.4_AUG-EV-PASAV3_0036330</name>
</gene>
<dbReference type="PANTHER" id="PTHR37817">
    <property type="entry name" value="N-ACETYLTRANSFERASE EIS"/>
    <property type="match status" value="1"/>
</dbReference>
<protein>
    <recommendedName>
        <fullName evidence="1">N-acetyltransferase domain-containing protein</fullName>
    </recommendedName>
</protein>